<evidence type="ECO:0000256" key="1">
    <source>
        <dbReference type="SAM" id="MobiDB-lite"/>
    </source>
</evidence>
<comment type="caution">
    <text evidence="2">The sequence shown here is derived from an EMBL/GenBank/DDBJ whole genome shotgun (WGS) entry which is preliminary data.</text>
</comment>
<accession>A0A445EMU1</accession>
<reference evidence="2 3" key="1">
    <citation type="submission" date="2019-01" db="EMBL/GenBank/DDBJ databases">
        <title>Sequencing of cultivated peanut Arachis hypogaea provides insights into genome evolution and oil improvement.</title>
        <authorList>
            <person name="Chen X."/>
        </authorList>
    </citation>
    <scope>NUCLEOTIDE SEQUENCE [LARGE SCALE GENOMIC DNA]</scope>
    <source>
        <strain evidence="3">cv. Fuhuasheng</strain>
        <tissue evidence="2">Leaves</tissue>
    </source>
</reference>
<name>A0A445EMU1_ARAHY</name>
<keyword evidence="3" id="KW-1185">Reference proteome</keyword>
<feature type="region of interest" description="Disordered" evidence="1">
    <location>
        <begin position="13"/>
        <end position="42"/>
    </location>
</feature>
<gene>
    <name evidence="2" type="ORF">Ahy_A01g001261</name>
</gene>
<proteinExistence type="predicted"/>
<evidence type="ECO:0000313" key="3">
    <source>
        <dbReference type="Proteomes" id="UP000289738"/>
    </source>
</evidence>
<dbReference type="Proteomes" id="UP000289738">
    <property type="component" value="Chromosome A01"/>
</dbReference>
<dbReference type="EMBL" id="SDMP01000001">
    <property type="protein sequence ID" value="RYR76682.1"/>
    <property type="molecule type" value="Genomic_DNA"/>
</dbReference>
<sequence length="101" mass="11176">MMIANTASYVPKQFPAPSFSLGFTDSSQEKTLTQEGQPGSEKGKELVEHIANTRVATALNFAKDKSPPLEKQPADQFFKKFETPTRRTELSAGLKEKCRLA</sequence>
<organism evidence="2 3">
    <name type="scientific">Arachis hypogaea</name>
    <name type="common">Peanut</name>
    <dbReference type="NCBI Taxonomy" id="3818"/>
    <lineage>
        <taxon>Eukaryota</taxon>
        <taxon>Viridiplantae</taxon>
        <taxon>Streptophyta</taxon>
        <taxon>Embryophyta</taxon>
        <taxon>Tracheophyta</taxon>
        <taxon>Spermatophyta</taxon>
        <taxon>Magnoliopsida</taxon>
        <taxon>eudicotyledons</taxon>
        <taxon>Gunneridae</taxon>
        <taxon>Pentapetalae</taxon>
        <taxon>rosids</taxon>
        <taxon>fabids</taxon>
        <taxon>Fabales</taxon>
        <taxon>Fabaceae</taxon>
        <taxon>Papilionoideae</taxon>
        <taxon>50 kb inversion clade</taxon>
        <taxon>dalbergioids sensu lato</taxon>
        <taxon>Dalbergieae</taxon>
        <taxon>Pterocarpus clade</taxon>
        <taxon>Arachis</taxon>
    </lineage>
</organism>
<protein>
    <submittedName>
        <fullName evidence="2">Uncharacterized protein</fullName>
    </submittedName>
</protein>
<feature type="compositionally biased region" description="Polar residues" evidence="1">
    <location>
        <begin position="21"/>
        <end position="37"/>
    </location>
</feature>
<dbReference type="AlphaFoldDB" id="A0A445EMU1"/>
<evidence type="ECO:0000313" key="2">
    <source>
        <dbReference type="EMBL" id="RYR76682.1"/>
    </source>
</evidence>